<dbReference type="Pfam" id="PF04430">
    <property type="entry name" value="DUF498"/>
    <property type="match status" value="1"/>
</dbReference>
<evidence type="ECO:0000313" key="2">
    <source>
        <dbReference type="EMBL" id="KAF6226180.1"/>
    </source>
</evidence>
<accession>A0A8H6CML7</accession>
<organism evidence="2 3">
    <name type="scientific">Letharia lupina</name>
    <dbReference type="NCBI Taxonomy" id="560253"/>
    <lineage>
        <taxon>Eukaryota</taxon>
        <taxon>Fungi</taxon>
        <taxon>Dikarya</taxon>
        <taxon>Ascomycota</taxon>
        <taxon>Pezizomycotina</taxon>
        <taxon>Lecanoromycetes</taxon>
        <taxon>OSLEUM clade</taxon>
        <taxon>Lecanoromycetidae</taxon>
        <taxon>Lecanorales</taxon>
        <taxon>Lecanorineae</taxon>
        <taxon>Parmeliaceae</taxon>
        <taxon>Letharia</taxon>
    </lineage>
</organism>
<dbReference type="Proteomes" id="UP000593566">
    <property type="component" value="Unassembled WGS sequence"/>
</dbReference>
<dbReference type="Gene3D" id="3.40.1230.10">
    <property type="entry name" value="MTH938-like"/>
    <property type="match status" value="1"/>
</dbReference>
<gene>
    <name evidence="2" type="ORF">HO133_009046</name>
</gene>
<proteinExistence type="predicted"/>
<dbReference type="InterPro" id="IPR007523">
    <property type="entry name" value="NDUFAF3/AAMDC"/>
</dbReference>
<dbReference type="SUPFAM" id="SSF64076">
    <property type="entry name" value="MTH938-like"/>
    <property type="match status" value="1"/>
</dbReference>
<dbReference type="GO" id="GO:0005743">
    <property type="term" value="C:mitochondrial inner membrane"/>
    <property type="evidence" value="ECO:0007669"/>
    <property type="project" value="TreeGrafter"/>
</dbReference>
<comment type="caution">
    <text evidence="2">The sequence shown here is derived from an EMBL/GenBank/DDBJ whole genome shotgun (WGS) entry which is preliminary data.</text>
</comment>
<sequence length="241" mass="25766">MAAPSIPLLRALRATEAIRSTLPLRQQPPNLPKRFSSHSPSPHRRSPHPFQTTNLRSHARTLSTTPTPLSASSPPTTTDRGPASTEPTQTDFSAMDVFSNAPAPTASIDACLSDGFHLDNGVKITGGAGLLLVSGEAFAWRPWEGGGRGRLLNSKGQWDTGEGAWGVLGLVWPKPDLLILGLGPGMYPIAPETRRCINDMGIRIDVQDTRNAAAQFNLLATERGVGNVACALIPIGWREPK</sequence>
<evidence type="ECO:0008006" key="4">
    <source>
        <dbReference type="Google" id="ProtNLM"/>
    </source>
</evidence>
<protein>
    <recommendedName>
        <fullName evidence="4">NADH dehydrogenase [ubiquinone] 1 alpha subcomplex assembly factor 3</fullName>
    </recommendedName>
</protein>
<dbReference type="PANTHER" id="PTHR21192:SF2">
    <property type="entry name" value="NADH DEHYDROGENASE [UBIQUINONE] 1 ALPHA SUBCOMPLEX ASSEMBLY FACTOR 3"/>
    <property type="match status" value="1"/>
</dbReference>
<evidence type="ECO:0000256" key="1">
    <source>
        <dbReference type="SAM" id="MobiDB-lite"/>
    </source>
</evidence>
<feature type="compositionally biased region" description="Low complexity" evidence="1">
    <location>
        <begin position="61"/>
        <end position="78"/>
    </location>
</feature>
<dbReference type="GO" id="GO:0032981">
    <property type="term" value="P:mitochondrial respiratory chain complex I assembly"/>
    <property type="evidence" value="ECO:0007669"/>
    <property type="project" value="TreeGrafter"/>
</dbReference>
<evidence type="ECO:0000313" key="3">
    <source>
        <dbReference type="Proteomes" id="UP000593566"/>
    </source>
</evidence>
<dbReference type="AlphaFoldDB" id="A0A8H6CML7"/>
<reference evidence="2 3" key="1">
    <citation type="journal article" date="2020" name="Genomics">
        <title>Complete, high-quality genomes from long-read metagenomic sequencing of two wolf lichen thalli reveals enigmatic genome architecture.</title>
        <authorList>
            <person name="McKenzie S.K."/>
            <person name="Walston R.F."/>
            <person name="Allen J.L."/>
        </authorList>
    </citation>
    <scope>NUCLEOTIDE SEQUENCE [LARGE SCALE GENOMIC DNA]</scope>
    <source>
        <strain evidence="2">WasteWater1</strain>
    </source>
</reference>
<name>A0A8H6CML7_9LECA</name>
<dbReference type="PANTHER" id="PTHR21192">
    <property type="entry name" value="NUCLEAR PROTEIN E3-3"/>
    <property type="match status" value="1"/>
</dbReference>
<dbReference type="EMBL" id="JACCJB010000006">
    <property type="protein sequence ID" value="KAF6226180.1"/>
    <property type="molecule type" value="Genomic_DNA"/>
</dbReference>
<dbReference type="GeneID" id="59337441"/>
<dbReference type="FunFam" id="3.40.1230.10:FF:000005">
    <property type="entry name" value="NADH dehydrogenase [ubiquinone]alpha subcomplex assembly factor"/>
    <property type="match status" value="1"/>
</dbReference>
<feature type="region of interest" description="Disordered" evidence="1">
    <location>
        <begin position="19"/>
        <end position="90"/>
    </location>
</feature>
<dbReference type="RefSeq" id="XP_037154733.1">
    <property type="nucleotide sequence ID" value="XM_037299907.1"/>
</dbReference>
<keyword evidence="3" id="KW-1185">Reference proteome</keyword>
<dbReference type="InterPro" id="IPR036748">
    <property type="entry name" value="MTH938-like_sf"/>
</dbReference>